<dbReference type="RefSeq" id="WP_012454470.1">
    <property type="nucleotide sequence ID" value="NZ_AP014809.1"/>
</dbReference>
<dbReference type="OrthoDB" id="356681at2"/>
<gene>
    <name evidence="1" type="ORF">MPPM_2847</name>
</gene>
<dbReference type="Proteomes" id="UP000218288">
    <property type="component" value="Chromosome"/>
</dbReference>
<dbReference type="PANTHER" id="PTHR37844">
    <property type="entry name" value="SER/THR PROTEIN PHOSPHATASE SUPERFAMILY (AFU_ORTHOLOGUE AFUA_1G14840)"/>
    <property type="match status" value="1"/>
</dbReference>
<protein>
    <submittedName>
        <fullName evidence="1">Metallophosphoesterase</fullName>
    </submittedName>
</protein>
<accession>A0A169R4A9</accession>
<sequence length="328" mass="35336">MSGRILPEPYVLPPVFRPGRARRSLDATAASNARTPLLPARSEGMRLWIMSDLAVRDGAFALPDPLPDHDALLVAGGISEGLVAAVEWLAGALGDRRAGRPVVLVPGISEYRGGLPPHETLRLGRERGRELGITVLMDEAVRLDDGRGAAVHVVGATLWTDWALGGAAYAGGARARARNMWRGGDNILAERDRTWGPYDAAGAHARSRAYIEDFLTSVVIQSNGISVPPSSLAAGVRPGDRAVVLTHHAPSARSLHPGWPEWQCEEWEATTFASDLEDVLRAWGAPALWVHGRVPAAADYHIGRTRVLANPWRRQGNRAFDPALVVCV</sequence>
<name>A0A169R4A9_9HYPH</name>
<reference evidence="1 2" key="1">
    <citation type="journal article" date="2016" name="Genome Announc.">
        <title>Complete Genome Sequence of Methylobacterium populi P-1M, Isolated from Pink-Pigmented Household Biofilm.</title>
        <authorList>
            <person name="Morohoshi T."/>
            <person name="Ikeda T."/>
        </authorList>
    </citation>
    <scope>NUCLEOTIDE SEQUENCE [LARGE SCALE GENOMIC DNA]</scope>
    <source>
        <strain evidence="1 2">P-1M</strain>
    </source>
</reference>
<dbReference type="InterPro" id="IPR029052">
    <property type="entry name" value="Metallo-depent_PP-like"/>
</dbReference>
<proteinExistence type="predicted"/>
<dbReference type="SUPFAM" id="SSF56300">
    <property type="entry name" value="Metallo-dependent phosphatases"/>
    <property type="match status" value="1"/>
</dbReference>
<evidence type="ECO:0000313" key="1">
    <source>
        <dbReference type="EMBL" id="BAU91452.1"/>
    </source>
</evidence>
<dbReference type="OMA" id="CEEWEAT"/>
<dbReference type="AlphaFoldDB" id="A0A169R4A9"/>
<dbReference type="PANTHER" id="PTHR37844:SF2">
    <property type="entry name" value="SER_THR PROTEIN PHOSPHATASE SUPERFAMILY (AFU_ORTHOLOGUE AFUA_1G14840)"/>
    <property type="match status" value="1"/>
</dbReference>
<evidence type="ECO:0000313" key="2">
    <source>
        <dbReference type="Proteomes" id="UP000218288"/>
    </source>
</evidence>
<organism evidence="1 2">
    <name type="scientific">Methylorubrum populi</name>
    <dbReference type="NCBI Taxonomy" id="223967"/>
    <lineage>
        <taxon>Bacteria</taxon>
        <taxon>Pseudomonadati</taxon>
        <taxon>Pseudomonadota</taxon>
        <taxon>Alphaproteobacteria</taxon>
        <taxon>Hyphomicrobiales</taxon>
        <taxon>Methylobacteriaceae</taxon>
        <taxon>Methylorubrum</taxon>
    </lineage>
</organism>
<dbReference type="EMBL" id="AP014809">
    <property type="protein sequence ID" value="BAU91452.1"/>
    <property type="molecule type" value="Genomic_DNA"/>
</dbReference>